<reference evidence="3 4" key="1">
    <citation type="journal article" date="2018" name="Genome Biol. Evol.">
        <title>Multiple Roots of Fruiting Body Formation in Amoebozoa.</title>
        <authorList>
            <person name="Hillmann F."/>
            <person name="Forbes G."/>
            <person name="Novohradska S."/>
            <person name="Ferling I."/>
            <person name="Riege K."/>
            <person name="Groth M."/>
            <person name="Westermann M."/>
            <person name="Marz M."/>
            <person name="Spaller T."/>
            <person name="Winckler T."/>
            <person name="Schaap P."/>
            <person name="Glockner G."/>
        </authorList>
    </citation>
    <scope>NUCLEOTIDE SEQUENCE [LARGE SCALE GENOMIC DNA]</scope>
    <source>
        <strain evidence="3 4">Jena</strain>
    </source>
</reference>
<dbReference type="AlphaFoldDB" id="A0A2P6N082"/>
<organism evidence="3 4">
    <name type="scientific">Planoprotostelium fungivorum</name>
    <dbReference type="NCBI Taxonomy" id="1890364"/>
    <lineage>
        <taxon>Eukaryota</taxon>
        <taxon>Amoebozoa</taxon>
        <taxon>Evosea</taxon>
        <taxon>Variosea</taxon>
        <taxon>Cavosteliida</taxon>
        <taxon>Cavosteliaceae</taxon>
        <taxon>Planoprotostelium</taxon>
    </lineage>
</organism>
<comment type="caution">
    <text evidence="3">The sequence shown here is derived from an EMBL/GenBank/DDBJ whole genome shotgun (WGS) entry which is preliminary data.</text>
</comment>
<gene>
    <name evidence="3" type="ORF">PROFUN_05602</name>
</gene>
<dbReference type="Proteomes" id="UP000241769">
    <property type="component" value="Unassembled WGS sequence"/>
</dbReference>
<evidence type="ECO:0000313" key="3">
    <source>
        <dbReference type="EMBL" id="PRP77357.1"/>
    </source>
</evidence>
<proteinExistence type="predicted"/>
<dbReference type="EMBL" id="MDYQ01000269">
    <property type="protein sequence ID" value="PRP77357.1"/>
    <property type="molecule type" value="Genomic_DNA"/>
</dbReference>
<evidence type="ECO:0000256" key="2">
    <source>
        <dbReference type="SAM" id="MobiDB-lite"/>
    </source>
</evidence>
<evidence type="ECO:0000256" key="1">
    <source>
        <dbReference type="SAM" id="Coils"/>
    </source>
</evidence>
<feature type="coiled-coil region" evidence="1">
    <location>
        <begin position="47"/>
        <end position="99"/>
    </location>
</feature>
<protein>
    <submittedName>
        <fullName evidence="3">Uncharacterized protein</fullName>
    </submittedName>
</protein>
<dbReference type="InParanoid" id="A0A2P6N082"/>
<accession>A0A2P6N082</accession>
<keyword evidence="1" id="KW-0175">Coiled coil</keyword>
<evidence type="ECO:0000313" key="4">
    <source>
        <dbReference type="Proteomes" id="UP000241769"/>
    </source>
</evidence>
<sequence length="162" mass="18166">MESPPARTPDKPRLPPRTPGSGTKVEEARMLSNDAKQTGLHTLSTEASELRRYIESKTETMENERKELEQMNEDLRSALQKEKEQTKALKAQNDNLMHVFSQVAQSLASLNLVKEEKKDSKEEPEANYATHVETATKADVAPKYPVVQLKFGEESGTKDAIL</sequence>
<feature type="region of interest" description="Disordered" evidence="2">
    <location>
        <begin position="1"/>
        <end position="25"/>
    </location>
</feature>
<name>A0A2P6N082_9EUKA</name>
<keyword evidence="4" id="KW-1185">Reference proteome</keyword>